<dbReference type="RefSeq" id="WP_067259870.1">
    <property type="nucleotide sequence ID" value="NZ_LWMW01000108.1"/>
</dbReference>
<dbReference type="InterPro" id="IPR003099">
    <property type="entry name" value="Prephen_DH"/>
</dbReference>
<sequence length="434" mass="47973">MKVGIIGGTKGLGKTLAILLKKEGYDVTITGRDTSVGLTVSEKLGVSYSNDNKKTANVNDIVIVSVPIATTSAVIKEIANSMKKGSLLLDVTSVKEGPSNLMNELLDDDVEFIPTHPVFGPRTTNLNGQVIVLTPIKKGKWYPKVIDFLKKHKMRIIEASPSEHDKMMSIVQILTHFSYISTASAIKKLGISIKDTRKFASPIYGLMVDMISRIVSQNPILTYSIQLENENGENVRETFTESVLELKDVLTNQDEEKFVKIAIEATKNLDDIQAALGRSDKAIESLNHEISSLKNAVGKEIALKHIYSEEVHIGILTDLDPEFVTLNTKKGEKNLKIANIKILDEENLKEWKLINKEIKTQSISCVFPNSCNEAIIAQAISKLDEITDVKITDIYHGPQVANDKISITFEIDAFDVSAFENVETFLKGFGGIIR</sequence>
<proteinExistence type="predicted"/>
<dbReference type="InterPro" id="IPR008927">
    <property type="entry name" value="6-PGluconate_DH-like_C_sf"/>
</dbReference>
<accession>A0A166DNH8</accession>
<name>A0A166DNH8_9EURY</name>
<reference evidence="3 4" key="1">
    <citation type="submission" date="2016-04" db="EMBL/GenBank/DDBJ databases">
        <title>Genome sequence of Methanobrevibacter cuticularis DSM 11139.</title>
        <authorList>
            <person name="Poehlein A."/>
            <person name="Seedorf H."/>
            <person name="Daniel R."/>
        </authorList>
    </citation>
    <scope>NUCLEOTIDE SEQUENCE [LARGE SCALE GENOMIC DNA]</scope>
    <source>
        <strain evidence="3 4">DSM 11139</strain>
    </source>
</reference>
<dbReference type="InterPro" id="IPR036291">
    <property type="entry name" value="NAD(P)-bd_dom_sf"/>
</dbReference>
<dbReference type="PANTHER" id="PTHR21363">
    <property type="entry name" value="PREPHENATE DEHYDROGENASE"/>
    <property type="match status" value="1"/>
</dbReference>
<dbReference type="Proteomes" id="UP000077275">
    <property type="component" value="Unassembled WGS sequence"/>
</dbReference>
<dbReference type="Pfam" id="PF02153">
    <property type="entry name" value="PDH_N"/>
    <property type="match status" value="1"/>
</dbReference>
<dbReference type="PANTHER" id="PTHR21363:SF0">
    <property type="entry name" value="PREPHENATE DEHYDROGENASE [NADP(+)]"/>
    <property type="match status" value="1"/>
</dbReference>
<keyword evidence="1" id="KW-0560">Oxidoreductase</keyword>
<dbReference type="PROSITE" id="PS51176">
    <property type="entry name" value="PDH_ADH"/>
    <property type="match status" value="1"/>
</dbReference>
<dbReference type="AlphaFoldDB" id="A0A166DNH8"/>
<dbReference type="STRING" id="47311.MBCUT_12920"/>
<evidence type="ECO:0000259" key="2">
    <source>
        <dbReference type="PROSITE" id="PS51176"/>
    </source>
</evidence>
<evidence type="ECO:0000313" key="4">
    <source>
        <dbReference type="Proteomes" id="UP000077275"/>
    </source>
</evidence>
<dbReference type="InterPro" id="IPR046825">
    <property type="entry name" value="PDH_C"/>
</dbReference>
<protein>
    <submittedName>
        <fullName evidence="3">T-protein</fullName>
    </submittedName>
</protein>
<dbReference type="GO" id="GO:0006571">
    <property type="term" value="P:tyrosine biosynthetic process"/>
    <property type="evidence" value="ECO:0007669"/>
    <property type="project" value="InterPro"/>
</dbReference>
<dbReference type="NCBIfam" id="NF006408">
    <property type="entry name" value="PRK08655.1-2"/>
    <property type="match status" value="1"/>
</dbReference>
<evidence type="ECO:0000256" key="1">
    <source>
        <dbReference type="ARBA" id="ARBA00023002"/>
    </source>
</evidence>
<dbReference type="GO" id="GO:0008977">
    <property type="term" value="F:prephenate dehydrogenase (NAD+) activity"/>
    <property type="evidence" value="ECO:0007669"/>
    <property type="project" value="InterPro"/>
</dbReference>
<dbReference type="InterPro" id="IPR050812">
    <property type="entry name" value="Preph/Arog_dehydrog"/>
</dbReference>
<dbReference type="PATRIC" id="fig|47311.3.peg.1414"/>
<dbReference type="GO" id="GO:0004665">
    <property type="term" value="F:prephenate dehydrogenase (NADP+) activity"/>
    <property type="evidence" value="ECO:0007669"/>
    <property type="project" value="InterPro"/>
</dbReference>
<dbReference type="GO" id="GO:0070403">
    <property type="term" value="F:NAD+ binding"/>
    <property type="evidence" value="ECO:0007669"/>
    <property type="project" value="InterPro"/>
</dbReference>
<keyword evidence="4" id="KW-1185">Reference proteome</keyword>
<feature type="domain" description="Prephenate/arogenate dehydrogenase" evidence="2">
    <location>
        <begin position="1"/>
        <end position="280"/>
    </location>
</feature>
<dbReference type="PIRSF" id="PIRSF006549">
    <property type="entry name" value="PDH_arog_dh_reg"/>
    <property type="match status" value="1"/>
</dbReference>
<dbReference type="OrthoDB" id="24743at2157"/>
<organism evidence="3 4">
    <name type="scientific">Methanobrevibacter cuticularis</name>
    <dbReference type="NCBI Taxonomy" id="47311"/>
    <lineage>
        <taxon>Archaea</taxon>
        <taxon>Methanobacteriati</taxon>
        <taxon>Methanobacteriota</taxon>
        <taxon>Methanomada group</taxon>
        <taxon>Methanobacteria</taxon>
        <taxon>Methanobacteriales</taxon>
        <taxon>Methanobacteriaceae</taxon>
        <taxon>Methanobrevibacter</taxon>
    </lineage>
</organism>
<dbReference type="InterPro" id="IPR008299">
    <property type="entry name" value="Prep_DH/arog_DH"/>
</dbReference>
<dbReference type="SUPFAM" id="SSF51735">
    <property type="entry name" value="NAD(P)-binding Rossmann-fold domains"/>
    <property type="match status" value="1"/>
</dbReference>
<dbReference type="EMBL" id="LWMW01000108">
    <property type="protein sequence ID" value="KZX15789.1"/>
    <property type="molecule type" value="Genomic_DNA"/>
</dbReference>
<evidence type="ECO:0000313" key="3">
    <source>
        <dbReference type="EMBL" id="KZX15789.1"/>
    </source>
</evidence>
<gene>
    <name evidence="3" type="primary">tyrA</name>
    <name evidence="3" type="ORF">MBCUT_12920</name>
</gene>
<dbReference type="InterPro" id="IPR046826">
    <property type="entry name" value="PDH_N"/>
</dbReference>
<dbReference type="Gene3D" id="1.10.3660.10">
    <property type="entry name" value="6-phosphogluconate dehydrogenase C-terminal like domain"/>
    <property type="match status" value="1"/>
</dbReference>
<dbReference type="Pfam" id="PF20463">
    <property type="entry name" value="PDH_C"/>
    <property type="match status" value="1"/>
</dbReference>
<comment type="caution">
    <text evidence="3">The sequence shown here is derived from an EMBL/GenBank/DDBJ whole genome shotgun (WGS) entry which is preliminary data.</text>
</comment>
<dbReference type="Gene3D" id="3.40.50.720">
    <property type="entry name" value="NAD(P)-binding Rossmann-like Domain"/>
    <property type="match status" value="1"/>
</dbReference>
<dbReference type="SUPFAM" id="SSF48179">
    <property type="entry name" value="6-phosphogluconate dehydrogenase C-terminal domain-like"/>
    <property type="match status" value="1"/>
</dbReference>